<name>A0A1E7L2I9_9ACTN</name>
<dbReference type="AlphaFoldDB" id="A0A1E7L2I9"/>
<comment type="caution">
    <text evidence="1">The sequence shown here is derived from an EMBL/GenBank/DDBJ whole genome shotgun (WGS) entry which is preliminary data.</text>
</comment>
<proteinExistence type="predicted"/>
<keyword evidence="2" id="KW-1185">Reference proteome</keyword>
<dbReference type="Proteomes" id="UP000176005">
    <property type="component" value="Unassembled WGS sequence"/>
</dbReference>
<evidence type="ECO:0000313" key="1">
    <source>
        <dbReference type="EMBL" id="OEV10406.1"/>
    </source>
</evidence>
<dbReference type="PATRIC" id="fig|518642.10.peg.4172"/>
<evidence type="ECO:0000313" key="2">
    <source>
        <dbReference type="Proteomes" id="UP000176005"/>
    </source>
</evidence>
<gene>
    <name evidence="1" type="ORF">AN218_17715</name>
</gene>
<accession>A0A1E7L2I9</accession>
<reference evidence="1 2" key="1">
    <citation type="journal article" date="2016" name="Front. Microbiol.">
        <title>Comparative Genomics Analysis of Streptomyces Species Reveals Their Adaptation to the Marine Environment and Their Diversity at the Genomic Level.</title>
        <authorList>
            <person name="Tian X."/>
            <person name="Zhang Z."/>
            <person name="Yang T."/>
            <person name="Chen M."/>
            <person name="Li J."/>
            <person name="Chen F."/>
            <person name="Yang J."/>
            <person name="Li W."/>
            <person name="Zhang B."/>
            <person name="Zhang Z."/>
            <person name="Wu J."/>
            <person name="Zhang C."/>
            <person name="Long L."/>
            <person name="Xiao J."/>
        </authorList>
    </citation>
    <scope>NUCLEOTIDE SEQUENCE [LARGE SCALE GENOMIC DNA]</scope>
    <source>
        <strain evidence="1 2">SCSIO 10429</strain>
    </source>
</reference>
<dbReference type="RefSeq" id="WP_070017869.1">
    <property type="nucleotide sequence ID" value="NZ_LJGW01000300.1"/>
</dbReference>
<organism evidence="1 2">
    <name type="scientific">Streptomyces nanshensis</name>
    <dbReference type="NCBI Taxonomy" id="518642"/>
    <lineage>
        <taxon>Bacteria</taxon>
        <taxon>Bacillati</taxon>
        <taxon>Actinomycetota</taxon>
        <taxon>Actinomycetes</taxon>
        <taxon>Kitasatosporales</taxon>
        <taxon>Streptomycetaceae</taxon>
        <taxon>Streptomyces</taxon>
    </lineage>
</organism>
<dbReference type="EMBL" id="LJGW01000300">
    <property type="protein sequence ID" value="OEV10406.1"/>
    <property type="molecule type" value="Genomic_DNA"/>
</dbReference>
<sequence>MSRLAQHLARIDVLRVRAFPRRRTEGADVVSGPGYHLAELARSEGFWEDDGTARAGLGEEYEAECGALSTLLSARWGEPQLLGMGGALIRGTEGEEIPEPWRELSGTTPYVELWRAEERWIALAVAQRGPELPLQLLAAVTVNDPP</sequence>
<protein>
    <submittedName>
        <fullName evidence="1">Uncharacterized protein</fullName>
    </submittedName>
</protein>